<feature type="region of interest" description="Disordered" evidence="3">
    <location>
        <begin position="513"/>
        <end position="548"/>
    </location>
</feature>
<dbReference type="InterPro" id="IPR024079">
    <property type="entry name" value="MetalloPept_cat_dom_sf"/>
</dbReference>
<gene>
    <name evidence="6" type="ORF">BEMITA_LOCUS7084</name>
</gene>
<dbReference type="GO" id="GO:0004222">
    <property type="term" value="F:metalloendopeptidase activity"/>
    <property type="evidence" value="ECO:0007669"/>
    <property type="project" value="UniProtKB-UniRule"/>
</dbReference>
<evidence type="ECO:0000256" key="3">
    <source>
        <dbReference type="SAM" id="MobiDB-lite"/>
    </source>
</evidence>
<dbReference type="InterPro" id="IPR001506">
    <property type="entry name" value="Peptidase_M12A"/>
</dbReference>
<reference evidence="6" key="1">
    <citation type="submission" date="2021-12" db="EMBL/GenBank/DDBJ databases">
        <authorList>
            <person name="King R."/>
        </authorList>
    </citation>
    <scope>NUCLEOTIDE SEQUENCE</scope>
</reference>
<dbReference type="InterPro" id="IPR000998">
    <property type="entry name" value="MAM_dom"/>
</dbReference>
<feature type="domain" description="MAM" evidence="4">
    <location>
        <begin position="265"/>
        <end position="460"/>
    </location>
</feature>
<feature type="active site" evidence="1">
    <location>
        <position position="148"/>
    </location>
</feature>
<keyword evidence="2" id="KW-0645">Protease</keyword>
<dbReference type="PANTHER" id="PTHR10127">
    <property type="entry name" value="DISCOIDIN, CUB, EGF, LAMININ , AND ZINC METALLOPROTEASE DOMAIN CONTAINING"/>
    <property type="match status" value="1"/>
</dbReference>
<dbReference type="GO" id="GO:0016020">
    <property type="term" value="C:membrane"/>
    <property type="evidence" value="ECO:0007669"/>
    <property type="project" value="InterPro"/>
</dbReference>
<keyword evidence="2" id="KW-0862">Zinc</keyword>
<keyword evidence="7" id="KW-1185">Reference proteome</keyword>
<keyword evidence="2" id="KW-0378">Hydrolase</keyword>
<dbReference type="SMART" id="SM00235">
    <property type="entry name" value="ZnMc"/>
    <property type="match status" value="1"/>
</dbReference>
<accession>A0A9P0ABE9</accession>
<dbReference type="Proteomes" id="UP001152759">
    <property type="component" value="Chromosome 4"/>
</dbReference>
<dbReference type="Gene3D" id="3.40.390.10">
    <property type="entry name" value="Collagenase (Catalytic Domain)"/>
    <property type="match status" value="1"/>
</dbReference>
<keyword evidence="2" id="KW-0482">Metalloprotease</keyword>
<dbReference type="PRINTS" id="PR00480">
    <property type="entry name" value="ASTACIN"/>
</dbReference>
<comment type="cofactor">
    <cofactor evidence="2">
        <name>Zn(2+)</name>
        <dbReference type="ChEBI" id="CHEBI:29105"/>
    </cofactor>
    <text evidence="2">Binds 1 zinc ion per subunit.</text>
</comment>
<dbReference type="SUPFAM" id="SSF55486">
    <property type="entry name" value="Metalloproteases ('zincins'), catalytic domain"/>
    <property type="match status" value="1"/>
</dbReference>
<dbReference type="GO" id="GO:0008270">
    <property type="term" value="F:zinc ion binding"/>
    <property type="evidence" value="ECO:0007669"/>
    <property type="project" value="InterPro"/>
</dbReference>
<evidence type="ECO:0000259" key="5">
    <source>
        <dbReference type="PROSITE" id="PS51864"/>
    </source>
</evidence>
<evidence type="ECO:0000313" key="7">
    <source>
        <dbReference type="Proteomes" id="UP001152759"/>
    </source>
</evidence>
<organism evidence="6 7">
    <name type="scientific">Bemisia tabaci</name>
    <name type="common">Sweetpotato whitefly</name>
    <name type="synonym">Aleurodes tabaci</name>
    <dbReference type="NCBI Taxonomy" id="7038"/>
    <lineage>
        <taxon>Eukaryota</taxon>
        <taxon>Metazoa</taxon>
        <taxon>Ecdysozoa</taxon>
        <taxon>Arthropoda</taxon>
        <taxon>Hexapoda</taxon>
        <taxon>Insecta</taxon>
        <taxon>Pterygota</taxon>
        <taxon>Neoptera</taxon>
        <taxon>Paraneoptera</taxon>
        <taxon>Hemiptera</taxon>
        <taxon>Sternorrhyncha</taxon>
        <taxon>Aleyrodoidea</taxon>
        <taxon>Aleyrodidae</taxon>
        <taxon>Aleyrodinae</taxon>
        <taxon>Bemisia</taxon>
    </lineage>
</organism>
<evidence type="ECO:0000256" key="1">
    <source>
        <dbReference type="PROSITE-ProRule" id="PRU01211"/>
    </source>
</evidence>
<keyword evidence="2" id="KW-0732">Signal</keyword>
<dbReference type="EC" id="3.4.24.-" evidence="2"/>
<sequence length="548" mass="64144">MLIFVLILLALAGDIRGRVDILPDGKKIVVKDEYVNVRVDPTLRRRKRMLENTYGLWKKAAVIYKMEALIWSIPSNRPNDYLVVLDAMRDIMRETCVRFKEWSGEQDYVYIRRDYTEGGFYMNQGRNGGRQVLYVHQQVWKKKTFLHELGHVLNLHDEHKRPDRDYYIEVLEDNVKGELSQLMHKKEEEEVNLLGEPFDFDSIMMKGDRVHSKDPKNLITLRSKIAGRPLKSELNEKLSSGDVRRIRDLYRCEGAVQKPSFPEDVVCTFEEHNCGFKGLLNLDSEELCLNRNRRLNWDWKRRIDSSHYIEEWNLEGYLFWRFNNDFNLTTTHDHAWSVGFYGQSPIDETRGPKGCIYFKYSFQTEGKGLNTLNLLQAELRSPLDSRYFDYSPKSSTVIWSETAERPCRFCSRRTRWKHAHFPLNVKNPFLLDFVSTLENGIGKFKVKIDDLVVQYTPCPIKKKNWRLFGFKSDEPIPLHTESPNRHQKKVQKKFSWRGLISKSFKSVRSHVASISKSRSSSASTPRSTSSASFISRWRSSVGSTSRSP</sequence>
<proteinExistence type="predicted"/>
<evidence type="ECO:0000259" key="4">
    <source>
        <dbReference type="PROSITE" id="PS50060"/>
    </source>
</evidence>
<dbReference type="EMBL" id="OU963865">
    <property type="protein sequence ID" value="CAH0388147.1"/>
    <property type="molecule type" value="Genomic_DNA"/>
</dbReference>
<dbReference type="InterPro" id="IPR006026">
    <property type="entry name" value="Peptidase_Metallo"/>
</dbReference>
<dbReference type="PROSITE" id="PS51864">
    <property type="entry name" value="ASTACIN"/>
    <property type="match status" value="1"/>
</dbReference>
<feature type="signal peptide" evidence="2">
    <location>
        <begin position="1"/>
        <end position="17"/>
    </location>
</feature>
<feature type="domain" description="Peptidase M12A" evidence="5">
    <location>
        <begin position="47"/>
        <end position="253"/>
    </location>
</feature>
<dbReference type="KEGG" id="btab:109033430"/>
<dbReference type="Pfam" id="PF01400">
    <property type="entry name" value="Astacin"/>
    <property type="match status" value="1"/>
</dbReference>
<feature type="chain" id="PRO_5040533805" description="Metalloendopeptidase" evidence="2">
    <location>
        <begin position="18"/>
        <end position="548"/>
    </location>
</feature>
<dbReference type="Gene3D" id="2.60.120.200">
    <property type="match status" value="1"/>
</dbReference>
<name>A0A9P0ABE9_BEMTA</name>
<dbReference type="AlphaFoldDB" id="A0A9P0ABE9"/>
<comment type="caution">
    <text evidence="1">Lacks conserved residue(s) required for the propagation of feature annotation.</text>
</comment>
<dbReference type="PROSITE" id="PS50060">
    <property type="entry name" value="MAM_2"/>
    <property type="match status" value="1"/>
</dbReference>
<evidence type="ECO:0000256" key="2">
    <source>
        <dbReference type="RuleBase" id="RU361183"/>
    </source>
</evidence>
<dbReference type="PANTHER" id="PTHR10127:SF850">
    <property type="entry name" value="METALLOENDOPEPTIDASE"/>
    <property type="match status" value="1"/>
</dbReference>
<evidence type="ECO:0000313" key="6">
    <source>
        <dbReference type="EMBL" id="CAH0388147.1"/>
    </source>
</evidence>
<dbReference type="GO" id="GO:0006508">
    <property type="term" value="P:proteolysis"/>
    <property type="evidence" value="ECO:0007669"/>
    <property type="project" value="UniProtKB-KW"/>
</dbReference>
<protein>
    <recommendedName>
        <fullName evidence="2">Metalloendopeptidase</fullName>
        <ecNumber evidence="2">3.4.24.-</ecNumber>
    </recommendedName>
</protein>
<keyword evidence="2" id="KW-0479">Metal-binding</keyword>
<feature type="compositionally biased region" description="Low complexity" evidence="3">
    <location>
        <begin position="513"/>
        <end position="540"/>
    </location>
</feature>